<sequence length="350" mass="38020">MTIGVALVGSGMHLENIPAVQACSSLTLKAIYSRSLKSAQSLSSSLPDTSGITLYSDDSEHSYDALLSNPDVHAVIIALPIPAQPEYIKAALKAGKHVLSEKPIAKDMATAQSLLSWYHSSISTSPSAPTWSVAENFRYMQRFQYAGQQVQKLGRVLGFRHRMHAFVAPGSKYYETSWRKTPKYQGGFLLDGGVHFIAGLRLMLGGADGDAGKMETVSAFSAQLQKHLSPVDTVNASVKLRNGASGTFSVSFGTTFTGAEWIVACEQGTVECDRDRVIVRRKDSEKEEVKEFPDDGNGVVQEVRAWAEAIEQGKQDQLQSPEEALRDLEILEAMLKSGEANGAPVQLKLQ</sequence>
<dbReference type="EMBL" id="JAMKPW020000002">
    <property type="protein sequence ID" value="KAK8220143.1"/>
    <property type="molecule type" value="Genomic_DNA"/>
</dbReference>
<evidence type="ECO:0000313" key="1">
    <source>
        <dbReference type="EMBL" id="KAK8220143.1"/>
    </source>
</evidence>
<comment type="caution">
    <text evidence="1">The sequence shown here is derived from an EMBL/GenBank/DDBJ whole genome shotgun (WGS) entry which is preliminary data.</text>
</comment>
<name>A0ACC3SRN2_9PEZI</name>
<proteinExistence type="predicted"/>
<evidence type="ECO:0000313" key="2">
    <source>
        <dbReference type="Proteomes" id="UP001320706"/>
    </source>
</evidence>
<keyword evidence="2" id="KW-1185">Reference proteome</keyword>
<organism evidence="1 2">
    <name type="scientific">Zalaria obscura</name>
    <dbReference type="NCBI Taxonomy" id="2024903"/>
    <lineage>
        <taxon>Eukaryota</taxon>
        <taxon>Fungi</taxon>
        <taxon>Dikarya</taxon>
        <taxon>Ascomycota</taxon>
        <taxon>Pezizomycotina</taxon>
        <taxon>Dothideomycetes</taxon>
        <taxon>Dothideomycetidae</taxon>
        <taxon>Dothideales</taxon>
        <taxon>Zalariaceae</taxon>
        <taxon>Zalaria</taxon>
    </lineage>
</organism>
<reference evidence="1" key="1">
    <citation type="submission" date="2024-02" db="EMBL/GenBank/DDBJ databases">
        <title>Metagenome Assembled Genome of Zalaria obscura JY119.</title>
        <authorList>
            <person name="Vighnesh L."/>
            <person name="Jagadeeshwari U."/>
            <person name="Venkata Ramana C."/>
            <person name="Sasikala C."/>
        </authorList>
    </citation>
    <scope>NUCLEOTIDE SEQUENCE</scope>
    <source>
        <strain evidence="1">JY119</strain>
    </source>
</reference>
<accession>A0ACC3SRN2</accession>
<dbReference type="Proteomes" id="UP001320706">
    <property type="component" value="Unassembled WGS sequence"/>
</dbReference>
<protein>
    <submittedName>
        <fullName evidence="1">Uncharacterized protein</fullName>
    </submittedName>
</protein>
<gene>
    <name evidence="1" type="ORF">M8818_000559</name>
</gene>